<feature type="domain" description="Glycosyl hydrolase family 13 catalytic" evidence="5">
    <location>
        <begin position="127"/>
        <end position="526"/>
    </location>
</feature>
<evidence type="ECO:0000256" key="2">
    <source>
        <dbReference type="ARBA" id="ARBA00023295"/>
    </source>
</evidence>
<dbReference type="SUPFAM" id="SSF81296">
    <property type="entry name" value="E set domains"/>
    <property type="match status" value="1"/>
</dbReference>
<dbReference type="GO" id="GO:0016787">
    <property type="term" value="F:hydrolase activity"/>
    <property type="evidence" value="ECO:0007669"/>
    <property type="project" value="UniProtKB-KW"/>
</dbReference>
<dbReference type="InterPro" id="IPR019492">
    <property type="entry name" value="Cyclo-malto-dextrinase_C"/>
</dbReference>
<sequence>MKKLILFLFVSLSLQTAHAQDLRVEPLNWWTGMKNSQLQLMIHGKDIKGSEVIAKKPGLKIVKVHSADSPNYLFVDCEISKNTPAGTYPIDLKKGGKIIHHIDYSLQARDKNSANRPSYSTKDVIYLITPDRFANGDPSNDAAPGYREPNPARNEMYGRHGGDIKGITDRLDYIHDMGFTAIWSLPVQTNDQAKESYHGYAITDHYAIDPRFGTNEDYKNLSVKAGQKGIKIIMDVVLNHCGDGHWWMKDFPFKDWINFDGKFVSTTHRRETVQDPHVSKFDAKMQSEGWFVPAMPDLNQKNPFMAKYLIQNTIWWIEYAHLGGIRIDTYPYSEKLFAAQWSDAVLAEYPNLNLVGEEWSSNPIITSYWQKGKVNRDGFKSSLPALMDFPLQNALTESMNENDQEWGKGLNKLYNVLSNDLIYANPDNLVVFGDNHDMSRFYTQVKHDQALFRMGITFLMTTRGIPQIFYGTENLMSNPKSSEHGEIRGDFYGGWPGDAKDAVSQKGFTADEKSTQDFFKKLLNWRKNNTVIHEGKLLHFGPENGVYVYFRYTNTGKVMVVLNKNVQEKVIDLAKFAEIIQPGMAVKEVMTDKQFTLGANLSVAGKTAMILEVH</sequence>
<protein>
    <submittedName>
        <fullName evidence="6">Glycoside hydrolase family 13 protein</fullName>
    </submittedName>
</protein>
<dbReference type="CDD" id="cd11340">
    <property type="entry name" value="AmyAc_bac_CMD_like_3"/>
    <property type="match status" value="1"/>
</dbReference>
<dbReference type="EMBL" id="JBBKXZ010000001">
    <property type="protein sequence ID" value="MFD3393150.1"/>
    <property type="molecule type" value="Genomic_DNA"/>
</dbReference>
<dbReference type="PANTHER" id="PTHR10357:SF210">
    <property type="entry name" value="MALTODEXTRIN GLUCOSIDASE"/>
    <property type="match status" value="1"/>
</dbReference>
<dbReference type="Gene3D" id="3.20.20.80">
    <property type="entry name" value="Glycosidases"/>
    <property type="match status" value="1"/>
</dbReference>
<feature type="signal peptide" evidence="4">
    <location>
        <begin position="1"/>
        <end position="19"/>
    </location>
</feature>
<dbReference type="Pfam" id="PF00128">
    <property type="entry name" value="Alpha-amylase"/>
    <property type="match status" value="1"/>
</dbReference>
<reference evidence="6 7" key="1">
    <citation type="submission" date="2024-03" db="EMBL/GenBank/DDBJ databases">
        <title>Aquirufa genome sequencing.</title>
        <authorList>
            <person name="Pitt A."/>
            <person name="Hahn M.W."/>
        </authorList>
    </citation>
    <scope>NUCLEOTIDE SEQUENCE [LARGE SCALE GENOMIC DNA]</scope>
    <source>
        <strain evidence="6 7">OSTEICH-129V</strain>
    </source>
</reference>
<keyword evidence="4" id="KW-0732">Signal</keyword>
<keyword evidence="7" id="KW-1185">Reference proteome</keyword>
<dbReference type="SUPFAM" id="SSF51445">
    <property type="entry name" value="(Trans)glycosidases"/>
    <property type="match status" value="1"/>
</dbReference>
<dbReference type="InterPro" id="IPR013780">
    <property type="entry name" value="Glyco_hydro_b"/>
</dbReference>
<dbReference type="Pfam" id="PF10438">
    <property type="entry name" value="Cyc-maltodext_C"/>
    <property type="match status" value="1"/>
</dbReference>
<evidence type="ECO:0000313" key="7">
    <source>
        <dbReference type="Proteomes" id="UP001598138"/>
    </source>
</evidence>
<evidence type="ECO:0000259" key="5">
    <source>
        <dbReference type="SMART" id="SM00642"/>
    </source>
</evidence>
<evidence type="ECO:0000256" key="3">
    <source>
        <dbReference type="SAM" id="MobiDB-lite"/>
    </source>
</evidence>
<name>A0ABW6DAI3_9BACT</name>
<dbReference type="SMART" id="SM00642">
    <property type="entry name" value="Aamy"/>
    <property type="match status" value="1"/>
</dbReference>
<dbReference type="InterPro" id="IPR006047">
    <property type="entry name" value="GH13_cat_dom"/>
</dbReference>
<keyword evidence="1 6" id="KW-0378">Hydrolase</keyword>
<accession>A0ABW6DAI3</accession>
<dbReference type="RefSeq" id="WP_377981779.1">
    <property type="nucleotide sequence ID" value="NZ_JBBKXZ010000001.1"/>
</dbReference>
<dbReference type="InterPro" id="IPR015171">
    <property type="entry name" value="Cyc-maltodext_N"/>
</dbReference>
<evidence type="ECO:0000256" key="4">
    <source>
        <dbReference type="SAM" id="SignalP"/>
    </source>
</evidence>
<dbReference type="InterPro" id="IPR013783">
    <property type="entry name" value="Ig-like_fold"/>
</dbReference>
<evidence type="ECO:0000313" key="6">
    <source>
        <dbReference type="EMBL" id="MFD3393150.1"/>
    </source>
</evidence>
<feature type="chain" id="PRO_5046009028" evidence="4">
    <location>
        <begin position="20"/>
        <end position="614"/>
    </location>
</feature>
<dbReference type="InterPro" id="IPR014756">
    <property type="entry name" value="Ig_E-set"/>
</dbReference>
<dbReference type="PANTHER" id="PTHR10357">
    <property type="entry name" value="ALPHA-AMYLASE FAMILY MEMBER"/>
    <property type="match status" value="1"/>
</dbReference>
<feature type="region of interest" description="Disordered" evidence="3">
    <location>
        <begin position="135"/>
        <end position="159"/>
    </location>
</feature>
<organism evidence="6 7">
    <name type="scientific">Aquirufa avitistagni</name>
    <dbReference type="NCBI Taxonomy" id="3104728"/>
    <lineage>
        <taxon>Bacteria</taxon>
        <taxon>Pseudomonadati</taxon>
        <taxon>Bacteroidota</taxon>
        <taxon>Cytophagia</taxon>
        <taxon>Cytophagales</taxon>
        <taxon>Flectobacillaceae</taxon>
        <taxon>Aquirufa</taxon>
    </lineage>
</organism>
<keyword evidence="2" id="KW-0326">Glycosidase</keyword>
<proteinExistence type="predicted"/>
<comment type="caution">
    <text evidence="6">The sequence shown here is derived from an EMBL/GenBank/DDBJ whole genome shotgun (WGS) entry which is preliminary data.</text>
</comment>
<dbReference type="Pfam" id="PF09087">
    <property type="entry name" value="Cyc-maltodext_N"/>
    <property type="match status" value="1"/>
</dbReference>
<dbReference type="Proteomes" id="UP001598138">
    <property type="component" value="Unassembled WGS sequence"/>
</dbReference>
<evidence type="ECO:0000256" key="1">
    <source>
        <dbReference type="ARBA" id="ARBA00022801"/>
    </source>
</evidence>
<dbReference type="SUPFAM" id="SSF51011">
    <property type="entry name" value="Glycosyl hydrolase domain"/>
    <property type="match status" value="1"/>
</dbReference>
<gene>
    <name evidence="6" type="ORF">U0R10_00815</name>
</gene>
<dbReference type="InterPro" id="IPR017853">
    <property type="entry name" value="GH"/>
</dbReference>
<dbReference type="Gene3D" id="2.60.40.10">
    <property type="entry name" value="Immunoglobulins"/>
    <property type="match status" value="1"/>
</dbReference>
<dbReference type="Gene3D" id="2.60.40.1180">
    <property type="entry name" value="Golgi alpha-mannosidase II"/>
    <property type="match status" value="1"/>
</dbReference>